<gene>
    <name evidence="2" type="ORF">AVEN_267653_1</name>
</gene>
<accession>A0A4Y2PHR3</accession>
<dbReference type="AlphaFoldDB" id="A0A4Y2PHR3"/>
<feature type="compositionally biased region" description="Polar residues" evidence="1">
    <location>
        <begin position="31"/>
        <end position="45"/>
    </location>
</feature>
<feature type="region of interest" description="Disordered" evidence="1">
    <location>
        <begin position="1"/>
        <end position="45"/>
    </location>
</feature>
<organism evidence="2 3">
    <name type="scientific">Araneus ventricosus</name>
    <name type="common">Orbweaver spider</name>
    <name type="synonym">Epeira ventricosa</name>
    <dbReference type="NCBI Taxonomy" id="182803"/>
    <lineage>
        <taxon>Eukaryota</taxon>
        <taxon>Metazoa</taxon>
        <taxon>Ecdysozoa</taxon>
        <taxon>Arthropoda</taxon>
        <taxon>Chelicerata</taxon>
        <taxon>Arachnida</taxon>
        <taxon>Araneae</taxon>
        <taxon>Araneomorphae</taxon>
        <taxon>Entelegynae</taxon>
        <taxon>Araneoidea</taxon>
        <taxon>Araneidae</taxon>
        <taxon>Araneus</taxon>
    </lineage>
</organism>
<reference evidence="2 3" key="1">
    <citation type="journal article" date="2019" name="Sci. Rep.">
        <title>Orb-weaving spider Araneus ventricosus genome elucidates the spidroin gene catalogue.</title>
        <authorList>
            <person name="Kono N."/>
            <person name="Nakamura H."/>
            <person name="Ohtoshi R."/>
            <person name="Moran D.A.P."/>
            <person name="Shinohara A."/>
            <person name="Yoshida Y."/>
            <person name="Fujiwara M."/>
            <person name="Mori M."/>
            <person name="Tomita M."/>
            <person name="Arakawa K."/>
        </authorList>
    </citation>
    <scope>NUCLEOTIDE SEQUENCE [LARGE SCALE GENOMIC DNA]</scope>
</reference>
<sequence length="279" mass="30968">MYSSNTKTQSSRTSIRRTRSRSTPGFRRGFTTHNEAGDCSQSSTRGSVRRYLIGPHFIVDAWSVVVHPPAGAGRLLSLNPAQQRHVSPALSGASFSSRRPGPSVVPPQQRADCLPAPARNGIIPSLPAYQVPHFIVDAWIIVVLPPVTRATCRSSPPSPTAPAATYHLLLRDRAHHFFHNRRCAVKWAGLLTFWRGRRLLAVPLPRKRRIILPIRAPHTSIARGCIQVHSRAGRACLVFILYSARHCIIRRLRSIRFHAHSPPPVALGDARLCSPDVYK</sequence>
<dbReference type="EMBL" id="BGPR01011464">
    <property type="protein sequence ID" value="GBN51505.1"/>
    <property type="molecule type" value="Genomic_DNA"/>
</dbReference>
<proteinExistence type="predicted"/>
<keyword evidence="3" id="KW-1185">Reference proteome</keyword>
<comment type="caution">
    <text evidence="2">The sequence shown here is derived from an EMBL/GenBank/DDBJ whole genome shotgun (WGS) entry which is preliminary data.</text>
</comment>
<name>A0A4Y2PHR3_ARAVE</name>
<protein>
    <submittedName>
        <fullName evidence="2">Uncharacterized protein</fullName>
    </submittedName>
</protein>
<dbReference type="Proteomes" id="UP000499080">
    <property type="component" value="Unassembled WGS sequence"/>
</dbReference>
<evidence type="ECO:0000313" key="3">
    <source>
        <dbReference type="Proteomes" id="UP000499080"/>
    </source>
</evidence>
<feature type="compositionally biased region" description="Low complexity" evidence="1">
    <location>
        <begin position="1"/>
        <end position="13"/>
    </location>
</feature>
<evidence type="ECO:0000256" key="1">
    <source>
        <dbReference type="SAM" id="MobiDB-lite"/>
    </source>
</evidence>
<evidence type="ECO:0000313" key="2">
    <source>
        <dbReference type="EMBL" id="GBN51505.1"/>
    </source>
</evidence>